<organism evidence="7 8">
    <name type="scientific">Cryphonectria parasitica (strain ATCC 38755 / EP155)</name>
    <dbReference type="NCBI Taxonomy" id="660469"/>
    <lineage>
        <taxon>Eukaryota</taxon>
        <taxon>Fungi</taxon>
        <taxon>Dikarya</taxon>
        <taxon>Ascomycota</taxon>
        <taxon>Pezizomycotina</taxon>
        <taxon>Sordariomycetes</taxon>
        <taxon>Sordariomycetidae</taxon>
        <taxon>Diaporthales</taxon>
        <taxon>Cryphonectriaceae</taxon>
        <taxon>Cryphonectria-Endothia species complex</taxon>
        <taxon>Cryphonectria</taxon>
    </lineage>
</organism>
<evidence type="ECO:0000256" key="6">
    <source>
        <dbReference type="PIRSR" id="PIRSR600760-2"/>
    </source>
</evidence>
<evidence type="ECO:0000256" key="1">
    <source>
        <dbReference type="ARBA" id="ARBA00001946"/>
    </source>
</evidence>
<proteinExistence type="inferred from homology"/>
<dbReference type="GO" id="GO:0046872">
    <property type="term" value="F:metal ion binding"/>
    <property type="evidence" value="ECO:0007669"/>
    <property type="project" value="UniProtKB-KW"/>
</dbReference>
<accession>A0A9P5CP01</accession>
<evidence type="ECO:0000256" key="4">
    <source>
        <dbReference type="ARBA" id="ARBA00022801"/>
    </source>
</evidence>
<dbReference type="Pfam" id="PF00459">
    <property type="entry name" value="Inositol_P"/>
    <property type="match status" value="1"/>
</dbReference>
<dbReference type="PANTHER" id="PTHR43200">
    <property type="entry name" value="PHOSPHATASE"/>
    <property type="match status" value="1"/>
</dbReference>
<keyword evidence="8" id="KW-1185">Reference proteome</keyword>
<feature type="binding site" evidence="6">
    <location>
        <position position="122"/>
    </location>
    <ligand>
        <name>Mg(2+)</name>
        <dbReference type="ChEBI" id="CHEBI:18420"/>
        <label>1</label>
        <note>catalytic</note>
    </ligand>
</feature>
<gene>
    <name evidence="7" type="ORF">M406DRAFT_60514</name>
</gene>
<dbReference type="AlphaFoldDB" id="A0A9P5CP01"/>
<dbReference type="PRINTS" id="PR00377">
    <property type="entry name" value="IMPHPHTASES"/>
</dbReference>
<evidence type="ECO:0008006" key="9">
    <source>
        <dbReference type="Google" id="ProtNLM"/>
    </source>
</evidence>
<dbReference type="Proteomes" id="UP000803844">
    <property type="component" value="Unassembled WGS sequence"/>
</dbReference>
<dbReference type="SUPFAM" id="SSF56655">
    <property type="entry name" value="Carbohydrate phosphatase"/>
    <property type="match status" value="1"/>
</dbReference>
<comment type="similarity">
    <text evidence="2">Belongs to the inositol monophosphatase superfamily.</text>
</comment>
<comment type="caution">
    <text evidence="7">The sequence shown here is derived from an EMBL/GenBank/DDBJ whole genome shotgun (WGS) entry which is preliminary data.</text>
</comment>
<protein>
    <recommendedName>
        <fullName evidence="9">3'(2'),5'-bisphosphate nucleotidase</fullName>
    </recommendedName>
</protein>
<keyword evidence="3 6" id="KW-0479">Metal-binding</keyword>
<dbReference type="GO" id="GO:0008441">
    <property type="term" value="F:3'(2'),5'-bisphosphate nucleotidase activity"/>
    <property type="evidence" value="ECO:0007669"/>
    <property type="project" value="TreeGrafter"/>
</dbReference>
<evidence type="ECO:0000256" key="2">
    <source>
        <dbReference type="ARBA" id="ARBA00009759"/>
    </source>
</evidence>
<dbReference type="GeneID" id="63841811"/>
<dbReference type="Gene3D" id="3.40.190.80">
    <property type="match status" value="1"/>
</dbReference>
<dbReference type="Gene3D" id="3.30.540.10">
    <property type="entry name" value="Fructose-1,6-Bisphosphatase, subunit A, domain 1"/>
    <property type="match status" value="1"/>
</dbReference>
<dbReference type="EMBL" id="MU032347">
    <property type="protein sequence ID" value="KAF3765994.1"/>
    <property type="molecule type" value="Genomic_DNA"/>
</dbReference>
<name>A0A9P5CP01_CRYP1</name>
<feature type="binding site" evidence="6">
    <location>
        <position position="260"/>
    </location>
    <ligand>
        <name>Mg(2+)</name>
        <dbReference type="ChEBI" id="CHEBI:18420"/>
        <label>1</label>
        <note>catalytic</note>
    </ligand>
</feature>
<reference evidence="7" key="1">
    <citation type="journal article" date="2020" name="Phytopathology">
        <title>Genome sequence of the chestnut blight fungus Cryphonectria parasitica EP155: A fundamental resource for an archetypical invasive plant pathogen.</title>
        <authorList>
            <person name="Crouch J.A."/>
            <person name="Dawe A."/>
            <person name="Aerts A."/>
            <person name="Barry K."/>
            <person name="Churchill A.C.L."/>
            <person name="Grimwood J."/>
            <person name="Hillman B."/>
            <person name="Milgroom M.G."/>
            <person name="Pangilinan J."/>
            <person name="Smith M."/>
            <person name="Salamov A."/>
            <person name="Schmutz J."/>
            <person name="Yadav J."/>
            <person name="Grigoriev I.V."/>
            <person name="Nuss D."/>
        </authorList>
    </citation>
    <scope>NUCLEOTIDE SEQUENCE</scope>
    <source>
        <strain evidence="7">EP155</strain>
    </source>
</reference>
<evidence type="ECO:0000313" key="7">
    <source>
        <dbReference type="EMBL" id="KAF3765994.1"/>
    </source>
</evidence>
<keyword evidence="5 6" id="KW-0460">Magnesium</keyword>
<comment type="cofactor">
    <cofactor evidence="1 6">
        <name>Mg(2+)</name>
        <dbReference type="ChEBI" id="CHEBI:18420"/>
    </cofactor>
</comment>
<evidence type="ECO:0000256" key="5">
    <source>
        <dbReference type="ARBA" id="ARBA00022842"/>
    </source>
</evidence>
<evidence type="ECO:0000313" key="8">
    <source>
        <dbReference type="Proteomes" id="UP000803844"/>
    </source>
</evidence>
<dbReference type="OrthoDB" id="411145at2759"/>
<feature type="binding site" evidence="6">
    <location>
        <position position="123"/>
    </location>
    <ligand>
        <name>Mg(2+)</name>
        <dbReference type="ChEBI" id="CHEBI:18420"/>
        <label>1</label>
        <note>catalytic</note>
    </ligand>
</feature>
<sequence>MDSPYTQELEVAIAAVQAAARLSSLDDLSPVTVGDFAIQALLTCTIHAAFPDDRFVGEESADALRANPALLHRVWTTLQQASSGAAAVVKIPDSPEQMCQMIDWCGTGRPDQAARIWVFDPIDGTENFVQGLVYAVNVALLHDGQQALSVVGCPNLSASVAYPASDDSLDPAGEGCILLAVRGHGAFIRGLHNPHLLSTTARNKSGLPTVHQEVAHRLGVEYPGSTLLPWVLRWVLLALGVGNSTWWVYKSRDRLAKIWDHAGAMLLFEEVGGKVSDVDGRDIDLTADRKMIENYGIVAAPAHLHASLLTTIQEVLREQRPDLATRPA</sequence>
<keyword evidence="4" id="KW-0378">Hydrolase</keyword>
<dbReference type="GO" id="GO:0000103">
    <property type="term" value="P:sulfate assimilation"/>
    <property type="evidence" value="ECO:0007669"/>
    <property type="project" value="TreeGrafter"/>
</dbReference>
<evidence type="ECO:0000256" key="3">
    <source>
        <dbReference type="ARBA" id="ARBA00022723"/>
    </source>
</evidence>
<dbReference type="RefSeq" id="XP_040776955.1">
    <property type="nucleotide sequence ID" value="XM_040924682.1"/>
</dbReference>
<dbReference type="InterPro" id="IPR000760">
    <property type="entry name" value="Inositol_monophosphatase-like"/>
</dbReference>
<dbReference type="PANTHER" id="PTHR43200:SF2">
    <property type="entry name" value="3'(2'),5'-BISPHOSPHATE NUCLEOTIDASE"/>
    <property type="match status" value="1"/>
</dbReference>
<dbReference type="InterPro" id="IPR051090">
    <property type="entry name" value="Inositol_monoP_superfamily"/>
</dbReference>
<feature type="binding site" evidence="6">
    <location>
        <position position="58"/>
    </location>
    <ligand>
        <name>Mg(2+)</name>
        <dbReference type="ChEBI" id="CHEBI:18420"/>
        <label>1</label>
        <note>catalytic</note>
    </ligand>
</feature>
<feature type="binding site" evidence="6">
    <location>
        <position position="120"/>
    </location>
    <ligand>
        <name>Mg(2+)</name>
        <dbReference type="ChEBI" id="CHEBI:18420"/>
        <label>1</label>
        <note>catalytic</note>
    </ligand>
</feature>